<organism evidence="1 2">
    <name type="scientific">Alligator mississippiensis</name>
    <name type="common">American alligator</name>
    <dbReference type="NCBI Taxonomy" id="8496"/>
    <lineage>
        <taxon>Eukaryota</taxon>
        <taxon>Metazoa</taxon>
        <taxon>Chordata</taxon>
        <taxon>Craniata</taxon>
        <taxon>Vertebrata</taxon>
        <taxon>Euteleostomi</taxon>
        <taxon>Archelosauria</taxon>
        <taxon>Archosauria</taxon>
        <taxon>Crocodylia</taxon>
        <taxon>Alligatoridae</taxon>
        <taxon>Alligatorinae</taxon>
        <taxon>Alligator</taxon>
    </lineage>
</organism>
<name>A0A151MEJ5_ALLMI</name>
<dbReference type="PANTHER" id="PTHR13538:SF4">
    <property type="entry name" value="N-ALPHA-ACETYLTRANSFERASE 80"/>
    <property type="match status" value="1"/>
</dbReference>
<gene>
    <name evidence="1" type="primary">NAT6</name>
    <name evidence="1" type="ORF">Y1Q_0005444</name>
</gene>
<dbReference type="GO" id="GO:0008080">
    <property type="term" value="F:N-acetyltransferase activity"/>
    <property type="evidence" value="ECO:0007669"/>
    <property type="project" value="InterPro"/>
</dbReference>
<evidence type="ECO:0000313" key="1">
    <source>
        <dbReference type="EMBL" id="KYO22931.1"/>
    </source>
</evidence>
<comment type="caution">
    <text evidence="1">The sequence shown here is derived from an EMBL/GenBank/DDBJ whole genome shotgun (WGS) entry which is preliminary data.</text>
</comment>
<dbReference type="PANTHER" id="PTHR13538">
    <property type="entry name" value="N-ACETYLTRANSFERASE 6"/>
    <property type="match status" value="1"/>
</dbReference>
<dbReference type="eggNOG" id="KOG3397">
    <property type="taxonomic scope" value="Eukaryota"/>
</dbReference>
<dbReference type="STRING" id="8496.A0A151MEJ5"/>
<dbReference type="AlphaFoldDB" id="A0A151MEJ5"/>
<protein>
    <submittedName>
        <fullName evidence="1">N-acetyltransferase 6</fullName>
    </submittedName>
</protein>
<evidence type="ECO:0000313" key="2">
    <source>
        <dbReference type="Proteomes" id="UP000050525"/>
    </source>
</evidence>
<dbReference type="Proteomes" id="UP000050525">
    <property type="component" value="Unassembled WGS sequence"/>
</dbReference>
<dbReference type="GO" id="GO:0005737">
    <property type="term" value="C:cytoplasm"/>
    <property type="evidence" value="ECO:0007669"/>
    <property type="project" value="TreeGrafter"/>
</dbReference>
<sequence length="174" mass="19153">MLTGRSCVKDSRGHLRNYIERVTDHSGSQVAGVELREQLLASQLGTGTAQVRRMGSVSEMLTIVPLHQRPELMEACAELINEEWKKSKTSRIYSLQKSTDSFPLCLVLIKTQRTAEGATDGKMVETQLLGHARLSRVVGQPKSLFMETVVVSKALRGKGSKEDLWTDAPGDAIS</sequence>
<dbReference type="GO" id="GO:1905502">
    <property type="term" value="F:acetyl-CoA binding"/>
    <property type="evidence" value="ECO:0007669"/>
    <property type="project" value="TreeGrafter"/>
</dbReference>
<keyword evidence="2" id="KW-1185">Reference proteome</keyword>
<proteinExistence type="predicted"/>
<dbReference type="EMBL" id="AKHW03006215">
    <property type="protein sequence ID" value="KYO22931.1"/>
    <property type="molecule type" value="Genomic_DNA"/>
</dbReference>
<accession>A0A151MEJ5</accession>
<dbReference type="InterPro" id="IPR039840">
    <property type="entry name" value="NAA80"/>
</dbReference>
<reference evidence="1 2" key="1">
    <citation type="journal article" date="2012" name="Genome Biol.">
        <title>Sequencing three crocodilian genomes to illuminate the evolution of archosaurs and amniotes.</title>
        <authorList>
            <person name="St John J.A."/>
            <person name="Braun E.L."/>
            <person name="Isberg S.R."/>
            <person name="Miles L.G."/>
            <person name="Chong A.Y."/>
            <person name="Gongora J."/>
            <person name="Dalzell P."/>
            <person name="Moran C."/>
            <person name="Bed'hom B."/>
            <person name="Abzhanov A."/>
            <person name="Burgess S.C."/>
            <person name="Cooksey A.M."/>
            <person name="Castoe T.A."/>
            <person name="Crawford N.G."/>
            <person name="Densmore L.D."/>
            <person name="Drew J.C."/>
            <person name="Edwards S.V."/>
            <person name="Faircloth B.C."/>
            <person name="Fujita M.K."/>
            <person name="Greenwold M.J."/>
            <person name="Hoffmann F.G."/>
            <person name="Howard J.M."/>
            <person name="Iguchi T."/>
            <person name="Janes D.E."/>
            <person name="Khan S.Y."/>
            <person name="Kohno S."/>
            <person name="de Koning A.J."/>
            <person name="Lance S.L."/>
            <person name="McCarthy F.M."/>
            <person name="McCormack J.E."/>
            <person name="Merchant M.E."/>
            <person name="Peterson D.G."/>
            <person name="Pollock D.D."/>
            <person name="Pourmand N."/>
            <person name="Raney B.J."/>
            <person name="Roessler K.A."/>
            <person name="Sanford J.R."/>
            <person name="Sawyer R.H."/>
            <person name="Schmidt C.J."/>
            <person name="Triplett E.W."/>
            <person name="Tuberville T.D."/>
            <person name="Venegas-Anaya M."/>
            <person name="Howard J.T."/>
            <person name="Jarvis E.D."/>
            <person name="Guillette L.J.Jr."/>
            <person name="Glenn T.C."/>
            <person name="Green R.E."/>
            <person name="Ray D.A."/>
        </authorList>
    </citation>
    <scope>NUCLEOTIDE SEQUENCE [LARGE SCALE GENOMIC DNA]</scope>
    <source>
        <strain evidence="1">KSC_2009_1</strain>
    </source>
</reference>